<evidence type="ECO:0000313" key="3">
    <source>
        <dbReference type="Proteomes" id="UP001432146"/>
    </source>
</evidence>
<proteinExistence type="predicted"/>
<feature type="compositionally biased region" description="Basic residues" evidence="1">
    <location>
        <begin position="81"/>
        <end position="90"/>
    </location>
</feature>
<sequence>MFYEHDSDALCTVTLRHPLTTTMHRLFVLALTPVPFFFFYRTRVASAVPSIKLLTRMGVEQEIVRKGNRENASGEKDRRRSSTRKPKRRKSEKDGRPEMQHACINSVRASTRSAENCRLDAAAAIARGLSRSNGNETVQWRRKRGTRRPRCLSYLSSTRPDRVDTEHPSTPTFTIILTPLCRRSHLRDICTPYIFAPGRLNDACI</sequence>
<dbReference type="EMBL" id="JAWNGG020000010">
    <property type="protein sequence ID" value="KAK9309500.1"/>
    <property type="molecule type" value="Genomic_DNA"/>
</dbReference>
<gene>
    <name evidence="2" type="ORF">QLX08_000761</name>
</gene>
<protein>
    <submittedName>
        <fullName evidence="2">Uncharacterized protein</fullName>
    </submittedName>
</protein>
<evidence type="ECO:0000313" key="2">
    <source>
        <dbReference type="EMBL" id="KAK9309500.1"/>
    </source>
</evidence>
<dbReference type="Proteomes" id="UP001432146">
    <property type="component" value="Unassembled WGS sequence"/>
</dbReference>
<organism evidence="2 3">
    <name type="scientific">Tetragonisca angustula</name>
    <dbReference type="NCBI Taxonomy" id="166442"/>
    <lineage>
        <taxon>Eukaryota</taxon>
        <taxon>Metazoa</taxon>
        <taxon>Ecdysozoa</taxon>
        <taxon>Arthropoda</taxon>
        <taxon>Hexapoda</taxon>
        <taxon>Insecta</taxon>
        <taxon>Pterygota</taxon>
        <taxon>Neoptera</taxon>
        <taxon>Endopterygota</taxon>
        <taxon>Hymenoptera</taxon>
        <taxon>Apocrita</taxon>
        <taxon>Aculeata</taxon>
        <taxon>Apoidea</taxon>
        <taxon>Anthophila</taxon>
        <taxon>Apidae</taxon>
        <taxon>Tetragonisca</taxon>
    </lineage>
</organism>
<accession>A0AAW1AHS5</accession>
<comment type="caution">
    <text evidence="2">The sequence shown here is derived from an EMBL/GenBank/DDBJ whole genome shotgun (WGS) entry which is preliminary data.</text>
</comment>
<name>A0AAW1AHS5_9HYME</name>
<feature type="region of interest" description="Disordered" evidence="1">
    <location>
        <begin position="65"/>
        <end position="100"/>
    </location>
</feature>
<feature type="compositionally biased region" description="Basic and acidic residues" evidence="1">
    <location>
        <begin position="65"/>
        <end position="80"/>
    </location>
</feature>
<evidence type="ECO:0000256" key="1">
    <source>
        <dbReference type="SAM" id="MobiDB-lite"/>
    </source>
</evidence>
<keyword evidence="3" id="KW-1185">Reference proteome</keyword>
<reference evidence="2 3" key="1">
    <citation type="submission" date="2024-05" db="EMBL/GenBank/DDBJ databases">
        <title>The nuclear and mitochondrial genome assemblies of Tetragonisca angustula (Apidae: Meliponini), a tiny yet remarkable pollinator in the Neotropics.</title>
        <authorList>
            <person name="Ferrari R."/>
            <person name="Ricardo P.C."/>
            <person name="Dias F.C."/>
            <person name="Araujo N.S."/>
            <person name="Soares D.O."/>
            <person name="Zhou Q.-S."/>
            <person name="Zhu C.-D."/>
            <person name="Coutinho L."/>
            <person name="Airas M.C."/>
            <person name="Batista T.M."/>
        </authorList>
    </citation>
    <scope>NUCLEOTIDE SEQUENCE [LARGE SCALE GENOMIC DNA]</scope>
    <source>
        <strain evidence="2">ASF017062</strain>
        <tissue evidence="2">Abdomen</tissue>
    </source>
</reference>
<dbReference type="AlphaFoldDB" id="A0AAW1AHS5"/>